<proteinExistence type="predicted"/>
<dbReference type="AlphaFoldDB" id="A0A022W3B6"/>
<organism evidence="1">
    <name type="scientific">Trichophyton rubrum CBS 288.86</name>
    <dbReference type="NCBI Taxonomy" id="1215330"/>
    <lineage>
        <taxon>Eukaryota</taxon>
        <taxon>Fungi</taxon>
        <taxon>Dikarya</taxon>
        <taxon>Ascomycota</taxon>
        <taxon>Pezizomycotina</taxon>
        <taxon>Eurotiomycetes</taxon>
        <taxon>Eurotiomycetidae</taxon>
        <taxon>Onygenales</taxon>
        <taxon>Arthrodermataceae</taxon>
        <taxon>Trichophyton</taxon>
    </lineage>
</organism>
<accession>A0A022W3B6</accession>
<dbReference type="PROSITE" id="PS51257">
    <property type="entry name" value="PROKAR_LIPOPROTEIN"/>
    <property type="match status" value="1"/>
</dbReference>
<dbReference type="EMBL" id="KK207840">
    <property type="protein sequence ID" value="EZF52852.1"/>
    <property type="molecule type" value="Genomic_DNA"/>
</dbReference>
<sequence length="110" mass="12141">MHRVILHRRRQHQHQLLRALPSIAVVFLSCPVLPVPFLSCYQTAQVACAACPSLATIAFPASRCLNTVAGLCSASRCVFPDIYQVCLFGLPSPCCSRHSSRSIYRKPSSR</sequence>
<evidence type="ECO:0000313" key="1">
    <source>
        <dbReference type="EMBL" id="EZF52852.1"/>
    </source>
</evidence>
<gene>
    <name evidence="1" type="ORF">H103_04149</name>
</gene>
<reference evidence="1" key="1">
    <citation type="submission" date="2014-02" db="EMBL/GenBank/DDBJ databases">
        <title>The Genome Sequence of Trichophyton rubrum (morphotype fischeri) CBS 288.86.</title>
        <authorList>
            <consortium name="The Broad Institute Genomics Platform"/>
            <person name="Cuomo C.A."/>
            <person name="White T.C."/>
            <person name="Graser Y."/>
            <person name="Martinez-Rossi N."/>
            <person name="Heitman J."/>
            <person name="Young S.K."/>
            <person name="Zeng Q."/>
            <person name="Gargeya S."/>
            <person name="Abouelleil A."/>
            <person name="Alvarado L."/>
            <person name="Chapman S.B."/>
            <person name="Gainer-Dewar J."/>
            <person name="Goldberg J."/>
            <person name="Griggs A."/>
            <person name="Gujja S."/>
            <person name="Hansen M."/>
            <person name="Howarth C."/>
            <person name="Imamovic A."/>
            <person name="Larimer J."/>
            <person name="Martinez D."/>
            <person name="Murphy C."/>
            <person name="Pearson M.D."/>
            <person name="Persinoti G."/>
            <person name="Poon T."/>
            <person name="Priest M."/>
            <person name="Roberts A.D."/>
            <person name="Saif S."/>
            <person name="Shea T.D."/>
            <person name="Sykes S.N."/>
            <person name="Wortman J."/>
            <person name="Nusbaum C."/>
            <person name="Birren B."/>
        </authorList>
    </citation>
    <scope>NUCLEOTIDE SEQUENCE [LARGE SCALE GENOMIC DNA]</scope>
    <source>
        <strain evidence="1">CBS 288.86</strain>
    </source>
</reference>
<name>A0A022W3B6_TRIRU</name>
<dbReference type="HOGENOM" id="CLU_2172885_0_0_1"/>
<protein>
    <submittedName>
        <fullName evidence="1">Uncharacterized protein</fullName>
    </submittedName>
</protein>
<dbReference type="Proteomes" id="UP000023758">
    <property type="component" value="Unassembled WGS sequence"/>
</dbReference>